<evidence type="ECO:0000313" key="1">
    <source>
        <dbReference type="EMBL" id="ARN81701.1"/>
    </source>
</evidence>
<dbReference type="Proteomes" id="UP000193978">
    <property type="component" value="Chromosome"/>
</dbReference>
<name>A0A1W6MVS6_9HYPH</name>
<dbReference type="AlphaFoldDB" id="A0A1W6MVS6"/>
<dbReference type="STRING" id="655015.B1812_12140"/>
<gene>
    <name evidence="1" type="ORF">B1812_12140</name>
</gene>
<accession>A0A1W6MVS6</accession>
<dbReference type="KEGG" id="mbry:B1812_12140"/>
<protein>
    <submittedName>
        <fullName evidence="1">Uncharacterized protein</fullName>
    </submittedName>
</protein>
<organism evidence="1 2">
    <name type="scientific">Methylocystis bryophila</name>
    <dbReference type="NCBI Taxonomy" id="655015"/>
    <lineage>
        <taxon>Bacteria</taxon>
        <taxon>Pseudomonadati</taxon>
        <taxon>Pseudomonadota</taxon>
        <taxon>Alphaproteobacteria</taxon>
        <taxon>Hyphomicrobiales</taxon>
        <taxon>Methylocystaceae</taxon>
        <taxon>Methylocystis</taxon>
    </lineage>
</organism>
<sequence>MRKAPVEAPMTLSKRLAHFRRSRGRVKERAMRRFWRGLAKRERHWRKAWAKGSPQRLAPVVEMSRRVRIGAEGSIVHCPNLARRIA</sequence>
<reference evidence="1 2" key="1">
    <citation type="submission" date="2017-02" db="EMBL/GenBank/DDBJ databases">
        <authorList>
            <person name="Peterson S.W."/>
        </authorList>
    </citation>
    <scope>NUCLEOTIDE SEQUENCE [LARGE SCALE GENOMIC DNA]</scope>
    <source>
        <strain evidence="1 2">S285</strain>
    </source>
</reference>
<keyword evidence="2" id="KW-1185">Reference proteome</keyword>
<proteinExistence type="predicted"/>
<dbReference type="EMBL" id="CP019948">
    <property type="protein sequence ID" value="ARN81701.1"/>
    <property type="molecule type" value="Genomic_DNA"/>
</dbReference>
<evidence type="ECO:0000313" key="2">
    <source>
        <dbReference type="Proteomes" id="UP000193978"/>
    </source>
</evidence>